<dbReference type="Gene3D" id="1.10.260.40">
    <property type="entry name" value="lambda repressor-like DNA-binding domains"/>
    <property type="match status" value="1"/>
</dbReference>
<accession>A0ABQ6FKV7</accession>
<evidence type="ECO:0000259" key="4">
    <source>
        <dbReference type="PROSITE" id="PS50932"/>
    </source>
</evidence>
<keyword evidence="1" id="KW-0805">Transcription regulation</keyword>
<evidence type="ECO:0000313" key="5">
    <source>
        <dbReference type="EMBL" id="GLV53853.1"/>
    </source>
</evidence>
<protein>
    <submittedName>
        <fullName evidence="5">Transcriptional regulator</fullName>
    </submittedName>
</protein>
<dbReference type="Gene3D" id="3.40.50.2300">
    <property type="match status" value="2"/>
</dbReference>
<dbReference type="SUPFAM" id="SSF53822">
    <property type="entry name" value="Periplasmic binding protein-like I"/>
    <property type="match status" value="1"/>
</dbReference>
<dbReference type="InterPro" id="IPR028082">
    <property type="entry name" value="Peripla_BP_I"/>
</dbReference>
<evidence type="ECO:0000256" key="2">
    <source>
        <dbReference type="ARBA" id="ARBA00023125"/>
    </source>
</evidence>
<name>A0ABQ6FKV7_9CHLR</name>
<dbReference type="CDD" id="cd01392">
    <property type="entry name" value="HTH_LacI"/>
    <property type="match status" value="1"/>
</dbReference>
<dbReference type="EMBL" id="BSRI01000001">
    <property type="protein sequence ID" value="GLV53853.1"/>
    <property type="molecule type" value="Genomic_DNA"/>
</dbReference>
<dbReference type="Proteomes" id="UP001344906">
    <property type="component" value="Unassembled WGS sequence"/>
</dbReference>
<keyword evidence="6" id="KW-1185">Reference proteome</keyword>
<keyword evidence="3" id="KW-0804">Transcription</keyword>
<reference evidence="5 6" key="1">
    <citation type="submission" date="2023-02" db="EMBL/GenBank/DDBJ databases">
        <title>Dictyobacter halimunensis sp. nov., a new member of the class Ktedonobacteria from forest soil in a geothermal area.</title>
        <authorList>
            <person name="Rachmania M.K."/>
            <person name="Ningsih F."/>
            <person name="Sakai Y."/>
            <person name="Yabe S."/>
            <person name="Yokota A."/>
            <person name="Sjamsuridzal W."/>
        </authorList>
    </citation>
    <scope>NUCLEOTIDE SEQUENCE [LARGE SCALE GENOMIC DNA]</scope>
    <source>
        <strain evidence="5 6">S3.2.2.5</strain>
    </source>
</reference>
<sequence length="349" mass="38563">MKQSFSKRSTMTEIAAKAGVSIPTVSRVLHQRPDVAPETRKRVEQLLEEHGLLQRHAKKLSRKEHSGIVDMLFPGFDSMYSFEIARGVEEVLARTDRRLAISSTHHSLELEQHWMSKIQNSPSDGAILVLAHGEPRRFDPLHRHNIPFVVVDHAGELGPDTPSVGATNWLGGRTATEYLISLGHRQIAVITGPTTLPCSQDRVAGYRSALETAGLPVRPDYICLGDFSPDSGYTQTNVLLDLSDPPTAIFAGSDEQANGVYRALRDRGLSIPDDMSVIGFDDVPTASIVTPDLTTIRQPLREMGRVATTMLLHLINEEPLDSVRVELTTNLIVRNSCQSLNDANRKERP</sequence>
<keyword evidence="2" id="KW-0238">DNA-binding</keyword>
<evidence type="ECO:0000313" key="6">
    <source>
        <dbReference type="Proteomes" id="UP001344906"/>
    </source>
</evidence>
<gene>
    <name evidence="5" type="ORF">KDH_07040</name>
</gene>
<evidence type="ECO:0000256" key="3">
    <source>
        <dbReference type="ARBA" id="ARBA00023163"/>
    </source>
</evidence>
<comment type="caution">
    <text evidence="5">The sequence shown here is derived from an EMBL/GenBank/DDBJ whole genome shotgun (WGS) entry which is preliminary data.</text>
</comment>
<organism evidence="5 6">
    <name type="scientific">Dictyobacter halimunensis</name>
    <dbReference type="NCBI Taxonomy" id="3026934"/>
    <lineage>
        <taxon>Bacteria</taxon>
        <taxon>Bacillati</taxon>
        <taxon>Chloroflexota</taxon>
        <taxon>Ktedonobacteria</taxon>
        <taxon>Ktedonobacterales</taxon>
        <taxon>Dictyobacteraceae</taxon>
        <taxon>Dictyobacter</taxon>
    </lineage>
</organism>
<dbReference type="CDD" id="cd06296">
    <property type="entry name" value="PBP1_CatR-like"/>
    <property type="match status" value="1"/>
</dbReference>
<dbReference type="PANTHER" id="PTHR30146">
    <property type="entry name" value="LACI-RELATED TRANSCRIPTIONAL REPRESSOR"/>
    <property type="match status" value="1"/>
</dbReference>
<dbReference type="PROSITE" id="PS00356">
    <property type="entry name" value="HTH_LACI_1"/>
    <property type="match status" value="1"/>
</dbReference>
<evidence type="ECO:0000256" key="1">
    <source>
        <dbReference type="ARBA" id="ARBA00023015"/>
    </source>
</evidence>
<proteinExistence type="predicted"/>
<dbReference type="SMART" id="SM00354">
    <property type="entry name" value="HTH_LACI"/>
    <property type="match status" value="1"/>
</dbReference>
<dbReference type="InterPro" id="IPR010982">
    <property type="entry name" value="Lambda_DNA-bd_dom_sf"/>
</dbReference>
<dbReference type="PROSITE" id="PS50932">
    <property type="entry name" value="HTH_LACI_2"/>
    <property type="match status" value="1"/>
</dbReference>
<dbReference type="InterPro" id="IPR000843">
    <property type="entry name" value="HTH_LacI"/>
</dbReference>
<dbReference type="InterPro" id="IPR046335">
    <property type="entry name" value="LacI/GalR-like_sensor"/>
</dbReference>
<dbReference type="SUPFAM" id="SSF47413">
    <property type="entry name" value="lambda repressor-like DNA-binding domains"/>
    <property type="match status" value="1"/>
</dbReference>
<dbReference type="Pfam" id="PF00356">
    <property type="entry name" value="LacI"/>
    <property type="match status" value="1"/>
</dbReference>
<dbReference type="PANTHER" id="PTHR30146:SF153">
    <property type="entry name" value="LACTOSE OPERON REPRESSOR"/>
    <property type="match status" value="1"/>
</dbReference>
<feature type="domain" description="HTH lacI-type" evidence="4">
    <location>
        <begin position="9"/>
        <end position="62"/>
    </location>
</feature>
<dbReference type="Pfam" id="PF13377">
    <property type="entry name" value="Peripla_BP_3"/>
    <property type="match status" value="1"/>
</dbReference>